<sequence length="287" mass="31213">MRSLLLIARFTWREALARRLILAVLLLTLVFVGLYLYGTDALLRSFQRRAAELGRELPGQAQLFASATLVLMGMYIANFLGSLLAVFSTAAAVSGEADSGTLQAVLPKPIRRWEFLLGKWLGHLSLVLPYLVLLTLALLYGAQAITGYLPPQPFYAIGLMLLGALFLLTLTLLGSTLFSTLTTGVVLFMLYGLGWAGGIVGSVGALTGSKTLQQIGTLSSYVVPSDRLWRGASVYLQPEALRQVQDVARGNPFVGTEPLGAGYLLWVGIYTLGVLLLALWVFRRRDF</sequence>
<dbReference type="RefSeq" id="WP_119356819.1">
    <property type="nucleotide sequence ID" value="NZ_BJXM01000010.1"/>
</dbReference>
<dbReference type="Pfam" id="PF12679">
    <property type="entry name" value="ABC2_membrane_2"/>
    <property type="match status" value="1"/>
</dbReference>
<name>A0A399FDA6_9DEIN</name>
<dbReference type="GO" id="GO:0005886">
    <property type="term" value="C:plasma membrane"/>
    <property type="evidence" value="ECO:0007669"/>
    <property type="project" value="UniProtKB-SubCell"/>
</dbReference>
<evidence type="ECO:0000256" key="1">
    <source>
        <dbReference type="SAM" id="Phobius"/>
    </source>
</evidence>
<accession>A0A399FDA6</accession>
<keyword evidence="1" id="KW-1133">Transmembrane helix</keyword>
<dbReference type="AlphaFoldDB" id="A0A399FDA6"/>
<feature type="transmembrane region" description="Helical" evidence="1">
    <location>
        <begin position="185"/>
        <end position="206"/>
    </location>
</feature>
<comment type="caution">
    <text evidence="2">The sequence shown here is derived from an EMBL/GenBank/DDBJ whole genome shotgun (WGS) entry which is preliminary data.</text>
</comment>
<reference evidence="2 3" key="1">
    <citation type="submission" date="2018-08" db="EMBL/GenBank/DDBJ databases">
        <title>Meiothermus granaticius genome AF-68 sequencing project.</title>
        <authorList>
            <person name="Da Costa M.S."/>
            <person name="Albuquerque L."/>
            <person name="Raposo P."/>
            <person name="Froufe H.J.C."/>
            <person name="Barroso C.S."/>
            <person name="Egas C."/>
        </authorList>
    </citation>
    <scope>NUCLEOTIDE SEQUENCE [LARGE SCALE GENOMIC DNA]</scope>
    <source>
        <strain evidence="2 3">AF-68</strain>
    </source>
</reference>
<dbReference type="OrthoDB" id="34638at2"/>
<dbReference type="GO" id="GO:0140359">
    <property type="term" value="F:ABC-type transporter activity"/>
    <property type="evidence" value="ECO:0007669"/>
    <property type="project" value="InterPro"/>
</dbReference>
<organism evidence="2 3">
    <name type="scientific">Meiothermus granaticius NBRC 107808</name>
    <dbReference type="NCBI Taxonomy" id="1227551"/>
    <lineage>
        <taxon>Bacteria</taxon>
        <taxon>Thermotogati</taxon>
        <taxon>Deinococcota</taxon>
        <taxon>Deinococci</taxon>
        <taxon>Thermales</taxon>
        <taxon>Thermaceae</taxon>
        <taxon>Meiothermus</taxon>
    </lineage>
</organism>
<dbReference type="EMBL" id="QWLB01000014">
    <property type="protein sequence ID" value="RIH92781.1"/>
    <property type="molecule type" value="Genomic_DNA"/>
</dbReference>
<protein>
    <submittedName>
        <fullName evidence="2">ABC-2 family transporter protein</fullName>
    </submittedName>
</protein>
<proteinExistence type="predicted"/>
<feature type="transmembrane region" description="Helical" evidence="1">
    <location>
        <begin position="63"/>
        <end position="87"/>
    </location>
</feature>
<dbReference type="Proteomes" id="UP000266178">
    <property type="component" value="Unassembled WGS sequence"/>
</dbReference>
<feature type="transmembrane region" description="Helical" evidence="1">
    <location>
        <begin position="20"/>
        <end position="38"/>
    </location>
</feature>
<feature type="transmembrane region" description="Helical" evidence="1">
    <location>
        <begin position="154"/>
        <end position="173"/>
    </location>
</feature>
<feature type="transmembrane region" description="Helical" evidence="1">
    <location>
        <begin position="263"/>
        <end position="282"/>
    </location>
</feature>
<evidence type="ECO:0000313" key="3">
    <source>
        <dbReference type="Proteomes" id="UP000266178"/>
    </source>
</evidence>
<gene>
    <name evidence="2" type="ORF">Mgrana_01319</name>
</gene>
<evidence type="ECO:0000313" key="2">
    <source>
        <dbReference type="EMBL" id="RIH92781.1"/>
    </source>
</evidence>
<feature type="transmembrane region" description="Helical" evidence="1">
    <location>
        <begin position="120"/>
        <end position="142"/>
    </location>
</feature>
<keyword evidence="3" id="KW-1185">Reference proteome</keyword>
<keyword evidence="1" id="KW-0472">Membrane</keyword>
<dbReference type="PANTHER" id="PTHR43471">
    <property type="entry name" value="ABC TRANSPORTER PERMEASE"/>
    <property type="match status" value="1"/>
</dbReference>
<keyword evidence="1" id="KW-0812">Transmembrane</keyword>